<dbReference type="HOGENOM" id="CLU_186242_0_0_1"/>
<dbReference type="OrthoDB" id="3942646at2759"/>
<feature type="region of interest" description="Disordered" evidence="1">
    <location>
        <begin position="21"/>
        <end position="79"/>
    </location>
</feature>
<evidence type="ECO:0000313" key="3">
    <source>
        <dbReference type="Proteomes" id="UP000054342"/>
    </source>
</evidence>
<dbReference type="RefSeq" id="XP_013320266.1">
    <property type="nucleotide sequence ID" value="XM_013464812.1"/>
</dbReference>
<protein>
    <submittedName>
        <fullName evidence="2">Uncharacterized protein</fullName>
    </submittedName>
</protein>
<accession>A0A0D2DBK6</accession>
<gene>
    <name evidence="2" type="ORF">PV05_04117</name>
</gene>
<dbReference type="EMBL" id="KN847318">
    <property type="protein sequence ID" value="KIW59682.1"/>
    <property type="molecule type" value="Genomic_DNA"/>
</dbReference>
<keyword evidence="3" id="KW-1185">Reference proteome</keyword>
<evidence type="ECO:0000313" key="2">
    <source>
        <dbReference type="EMBL" id="KIW59682.1"/>
    </source>
</evidence>
<organism evidence="2 3">
    <name type="scientific">Exophiala xenobiotica</name>
    <dbReference type="NCBI Taxonomy" id="348802"/>
    <lineage>
        <taxon>Eukaryota</taxon>
        <taxon>Fungi</taxon>
        <taxon>Dikarya</taxon>
        <taxon>Ascomycota</taxon>
        <taxon>Pezizomycotina</taxon>
        <taxon>Eurotiomycetes</taxon>
        <taxon>Chaetothyriomycetidae</taxon>
        <taxon>Chaetothyriales</taxon>
        <taxon>Herpotrichiellaceae</taxon>
        <taxon>Exophiala</taxon>
    </lineage>
</organism>
<sequence length="79" mass="8977">MVALILAVGAVIYFTVEKVRDHRQKKRESKDQTQALQHGIAEPVSIIDNKASRRSMELPPPYRKEALPPYRQGSVHQTP</sequence>
<name>A0A0D2DBK6_9EURO</name>
<evidence type="ECO:0000256" key="1">
    <source>
        <dbReference type="SAM" id="MobiDB-lite"/>
    </source>
</evidence>
<reference evidence="2 3" key="1">
    <citation type="submission" date="2015-01" db="EMBL/GenBank/DDBJ databases">
        <title>The Genome Sequence of Exophiala xenobiotica CBS118157.</title>
        <authorList>
            <consortium name="The Broad Institute Genomics Platform"/>
            <person name="Cuomo C."/>
            <person name="de Hoog S."/>
            <person name="Gorbushina A."/>
            <person name="Stielow B."/>
            <person name="Teixiera M."/>
            <person name="Abouelleil A."/>
            <person name="Chapman S.B."/>
            <person name="Priest M."/>
            <person name="Young S.K."/>
            <person name="Wortman J."/>
            <person name="Nusbaum C."/>
            <person name="Birren B."/>
        </authorList>
    </citation>
    <scope>NUCLEOTIDE SEQUENCE [LARGE SCALE GENOMIC DNA]</scope>
    <source>
        <strain evidence="2 3">CBS 118157</strain>
    </source>
</reference>
<proteinExistence type="predicted"/>
<dbReference type="GeneID" id="25326025"/>
<feature type="compositionally biased region" description="Basic and acidic residues" evidence="1">
    <location>
        <begin position="50"/>
        <end position="66"/>
    </location>
</feature>
<dbReference type="Proteomes" id="UP000054342">
    <property type="component" value="Unassembled WGS sequence"/>
</dbReference>
<dbReference type="AlphaFoldDB" id="A0A0D2DBK6"/>